<reference evidence="1 2" key="1">
    <citation type="submission" date="2018-07" db="EMBL/GenBank/DDBJ databases">
        <title>Draft Genome Assemblies for Five Robust Yarrowia lipolytica Strains Exhibiting High Lipid Production and Pentose Sugar Utilization and Sugar Alcohol Secretion from Undetoxified Lignocellulosic Biomass Hydrolysates.</title>
        <authorList>
            <consortium name="DOE Joint Genome Institute"/>
            <person name="Walker C."/>
            <person name="Ryu S."/>
            <person name="Na H."/>
            <person name="Zane M."/>
            <person name="LaButti K."/>
            <person name="Lipzen A."/>
            <person name="Haridas S."/>
            <person name="Barry K."/>
            <person name="Grigoriev I.V."/>
            <person name="Quarterman J."/>
            <person name="Slininger P."/>
            <person name="Dien B."/>
            <person name="Trinh C.T."/>
        </authorList>
    </citation>
    <scope>NUCLEOTIDE SEQUENCE [LARGE SCALE GENOMIC DNA]</scope>
    <source>
        <strain evidence="1 2">YB392</strain>
    </source>
</reference>
<dbReference type="Proteomes" id="UP000256601">
    <property type="component" value="Unassembled WGS sequence"/>
</dbReference>
<name>A0A371C1H5_YARLL</name>
<accession>A0A371C1H5</accession>
<sequence>MEFTSAMFGASLLSSTFTKTNKHDLVNNCCCSSNNMPSTCACTKCSCKTCKC</sequence>
<evidence type="ECO:0000313" key="2">
    <source>
        <dbReference type="Proteomes" id="UP000256601"/>
    </source>
</evidence>
<evidence type="ECO:0000313" key="1">
    <source>
        <dbReference type="EMBL" id="RDW24177.1"/>
    </source>
</evidence>
<proteinExistence type="predicted"/>
<organism evidence="1 2">
    <name type="scientific">Yarrowia lipolytica</name>
    <name type="common">Candida lipolytica</name>
    <dbReference type="NCBI Taxonomy" id="4952"/>
    <lineage>
        <taxon>Eukaryota</taxon>
        <taxon>Fungi</taxon>
        <taxon>Dikarya</taxon>
        <taxon>Ascomycota</taxon>
        <taxon>Saccharomycotina</taxon>
        <taxon>Dipodascomycetes</taxon>
        <taxon>Dipodascales</taxon>
        <taxon>Dipodascales incertae sedis</taxon>
        <taxon>Yarrowia</taxon>
    </lineage>
</organism>
<dbReference type="Pfam" id="PF02066">
    <property type="entry name" value="Metallothio_11"/>
    <property type="match status" value="1"/>
</dbReference>
<dbReference type="EMBL" id="KZ859045">
    <property type="protein sequence ID" value="RDW24177.1"/>
    <property type="molecule type" value="Genomic_DNA"/>
</dbReference>
<dbReference type="AlphaFoldDB" id="A0A371C1H5"/>
<protein>
    <submittedName>
        <fullName evidence="1">Metallothionein family 11-domain-containing protein</fullName>
    </submittedName>
</protein>
<dbReference type="PRINTS" id="PR00874">
    <property type="entry name" value="MTFUNGIIV"/>
</dbReference>
<gene>
    <name evidence="1" type="ORF">B0I71DRAFT_134677</name>
</gene>
<dbReference type="InterPro" id="IPR000869">
    <property type="entry name" value="Metalthion_11"/>
</dbReference>
<dbReference type="GO" id="GO:0005507">
    <property type="term" value="F:copper ion binding"/>
    <property type="evidence" value="ECO:0007669"/>
    <property type="project" value="InterPro"/>
</dbReference>